<evidence type="ECO:0000256" key="7">
    <source>
        <dbReference type="ARBA" id="ARBA00023136"/>
    </source>
</evidence>
<evidence type="ECO:0000256" key="6">
    <source>
        <dbReference type="ARBA" id="ARBA00022989"/>
    </source>
</evidence>
<evidence type="ECO:0000256" key="2">
    <source>
        <dbReference type="ARBA" id="ARBA00022448"/>
    </source>
</evidence>
<keyword evidence="2" id="KW-0813">Transport</keyword>
<dbReference type="PANTHER" id="PTHR30574:SF1">
    <property type="entry name" value="SULPHUR TRANSPORT DOMAIN-CONTAINING PROTEIN"/>
    <property type="match status" value="1"/>
</dbReference>
<proteinExistence type="inferred from homology"/>
<keyword evidence="6 9" id="KW-1133">Transmembrane helix</keyword>
<protein>
    <submittedName>
        <fullName evidence="10">Uncharacterized protein</fullName>
    </submittedName>
</protein>
<evidence type="ECO:0000256" key="1">
    <source>
        <dbReference type="ARBA" id="ARBA00004429"/>
    </source>
</evidence>
<gene>
    <name evidence="10" type="ORF">MSP8886_02964</name>
</gene>
<reference evidence="10 11" key="1">
    <citation type="submission" date="2016-06" db="EMBL/GenBank/DDBJ databases">
        <authorList>
            <person name="Kjaerup R.B."/>
            <person name="Dalgaard T.S."/>
            <person name="Juul-Madsen H.R."/>
        </authorList>
    </citation>
    <scope>NUCLEOTIDE SEQUENCE [LARGE SCALE GENOMIC DNA]</scope>
    <source>
        <strain evidence="10 11">CECT 8886</strain>
    </source>
</reference>
<comment type="subcellular location">
    <subcellularLocation>
        <location evidence="1">Cell inner membrane</location>
        <topology evidence="1">Multi-pass membrane protein</topology>
    </subcellularLocation>
</comment>
<evidence type="ECO:0000256" key="3">
    <source>
        <dbReference type="ARBA" id="ARBA00022475"/>
    </source>
</evidence>
<feature type="transmembrane region" description="Helical" evidence="9">
    <location>
        <begin position="118"/>
        <end position="135"/>
    </location>
</feature>
<evidence type="ECO:0000256" key="4">
    <source>
        <dbReference type="ARBA" id="ARBA00022519"/>
    </source>
</evidence>
<keyword evidence="3" id="KW-1003">Cell membrane</keyword>
<feature type="transmembrane region" description="Helical" evidence="9">
    <location>
        <begin position="6"/>
        <end position="28"/>
    </location>
</feature>
<name>A0A1A8TKN3_9GAMM</name>
<dbReference type="EMBL" id="FLOB01000007">
    <property type="protein sequence ID" value="SBS34112.1"/>
    <property type="molecule type" value="Genomic_DNA"/>
</dbReference>
<evidence type="ECO:0000313" key="10">
    <source>
        <dbReference type="EMBL" id="SBS34112.1"/>
    </source>
</evidence>
<dbReference type="Pfam" id="PF04143">
    <property type="entry name" value="Sulf_transp"/>
    <property type="match status" value="1"/>
</dbReference>
<accession>A0A1A8TKN3</accession>
<dbReference type="Proteomes" id="UP000092544">
    <property type="component" value="Unassembled WGS sequence"/>
</dbReference>
<evidence type="ECO:0000313" key="11">
    <source>
        <dbReference type="Proteomes" id="UP000092544"/>
    </source>
</evidence>
<keyword evidence="5 9" id="KW-0812">Transmembrane</keyword>
<sequence>MTDILYPILGGLCIGLSASIYLLATGKIMGVSGLLSQALFSPPSMNTKWLPLLFLIGTIIGGASYGVLTHQTVPFPDPRSPLLLIASGLLVGYGTRLGSGCTSGHGVCGISRGSIRSLVATAIFMLTAILTVMITK</sequence>
<dbReference type="GO" id="GO:0005886">
    <property type="term" value="C:plasma membrane"/>
    <property type="evidence" value="ECO:0007669"/>
    <property type="project" value="UniProtKB-SubCell"/>
</dbReference>
<feature type="transmembrane region" description="Helical" evidence="9">
    <location>
        <begin position="49"/>
        <end position="68"/>
    </location>
</feature>
<evidence type="ECO:0000256" key="5">
    <source>
        <dbReference type="ARBA" id="ARBA00022692"/>
    </source>
</evidence>
<organism evidence="10 11">
    <name type="scientific">Marinomonas spartinae</name>
    <dbReference type="NCBI Taxonomy" id="1792290"/>
    <lineage>
        <taxon>Bacteria</taxon>
        <taxon>Pseudomonadati</taxon>
        <taxon>Pseudomonadota</taxon>
        <taxon>Gammaproteobacteria</taxon>
        <taxon>Oceanospirillales</taxon>
        <taxon>Oceanospirillaceae</taxon>
        <taxon>Marinomonas</taxon>
    </lineage>
</organism>
<keyword evidence="4" id="KW-0997">Cell inner membrane</keyword>
<keyword evidence="7 9" id="KW-0472">Membrane</keyword>
<feature type="transmembrane region" description="Helical" evidence="9">
    <location>
        <begin position="80"/>
        <end position="97"/>
    </location>
</feature>
<evidence type="ECO:0000256" key="8">
    <source>
        <dbReference type="ARBA" id="ARBA00035655"/>
    </source>
</evidence>
<dbReference type="InterPro" id="IPR007272">
    <property type="entry name" value="Sulf_transp_TsuA/YedE"/>
</dbReference>
<dbReference type="STRING" id="1792290.MSP8886_02964"/>
<dbReference type="RefSeq" id="WP_067017755.1">
    <property type="nucleotide sequence ID" value="NZ_FLOB01000007.1"/>
</dbReference>
<dbReference type="OrthoDB" id="9814020at2"/>
<dbReference type="PANTHER" id="PTHR30574">
    <property type="entry name" value="INNER MEMBRANE PROTEIN YEDE"/>
    <property type="match status" value="1"/>
</dbReference>
<evidence type="ECO:0000256" key="9">
    <source>
        <dbReference type="SAM" id="Phobius"/>
    </source>
</evidence>
<dbReference type="AlphaFoldDB" id="A0A1A8TKN3"/>
<comment type="similarity">
    <text evidence="8">Belongs to the TsuA/YedE (TC 9.B.102) family.</text>
</comment>
<keyword evidence="11" id="KW-1185">Reference proteome</keyword>